<dbReference type="NCBIfam" id="NF037981">
    <property type="entry name" value="NCS2_1"/>
    <property type="match status" value="1"/>
</dbReference>
<feature type="transmembrane region" description="Helical" evidence="9">
    <location>
        <begin position="87"/>
        <end position="105"/>
    </location>
</feature>
<dbReference type="InterPro" id="IPR017588">
    <property type="entry name" value="UacT-like"/>
</dbReference>
<evidence type="ECO:0000256" key="9">
    <source>
        <dbReference type="SAM" id="Phobius"/>
    </source>
</evidence>
<evidence type="ECO:0000256" key="5">
    <source>
        <dbReference type="ARBA" id="ARBA00022692"/>
    </source>
</evidence>
<gene>
    <name evidence="10" type="ORF">SAMN05444695_104237</name>
</gene>
<feature type="transmembrane region" description="Helical" evidence="9">
    <location>
        <begin position="58"/>
        <end position="80"/>
    </location>
</feature>
<dbReference type="NCBIfam" id="TIGR03173">
    <property type="entry name" value="pbuX"/>
    <property type="match status" value="1"/>
</dbReference>
<dbReference type="InterPro" id="IPR006042">
    <property type="entry name" value="Xan_ur_permease"/>
</dbReference>
<feature type="transmembrane region" description="Helical" evidence="9">
    <location>
        <begin position="383"/>
        <end position="401"/>
    </location>
</feature>
<feature type="transmembrane region" description="Helical" evidence="9">
    <location>
        <begin position="141"/>
        <end position="164"/>
    </location>
</feature>
<keyword evidence="4" id="KW-1003">Cell membrane</keyword>
<evidence type="ECO:0000313" key="10">
    <source>
        <dbReference type="EMBL" id="SDH99095.1"/>
    </source>
</evidence>
<dbReference type="Proteomes" id="UP000183263">
    <property type="component" value="Unassembled WGS sequence"/>
</dbReference>
<dbReference type="InterPro" id="IPR006043">
    <property type="entry name" value="NCS2"/>
</dbReference>
<proteinExistence type="inferred from homology"/>
<evidence type="ECO:0000256" key="1">
    <source>
        <dbReference type="ARBA" id="ARBA00004651"/>
    </source>
</evidence>
<feature type="transmembrane region" description="Helical" evidence="9">
    <location>
        <begin position="21"/>
        <end position="46"/>
    </location>
</feature>
<feature type="transmembrane region" description="Helical" evidence="9">
    <location>
        <begin position="202"/>
        <end position="225"/>
    </location>
</feature>
<organism evidence="10 11">
    <name type="scientific">Rhodococcus triatomae</name>
    <dbReference type="NCBI Taxonomy" id="300028"/>
    <lineage>
        <taxon>Bacteria</taxon>
        <taxon>Bacillati</taxon>
        <taxon>Actinomycetota</taxon>
        <taxon>Actinomycetes</taxon>
        <taxon>Mycobacteriales</taxon>
        <taxon>Nocardiaceae</taxon>
        <taxon>Rhodococcus</taxon>
    </lineage>
</organism>
<evidence type="ECO:0000256" key="8">
    <source>
        <dbReference type="SAM" id="MobiDB-lite"/>
    </source>
</evidence>
<dbReference type="PANTHER" id="PTHR42810:SF4">
    <property type="entry name" value="URIC ACID TRANSPORTER UACT"/>
    <property type="match status" value="1"/>
</dbReference>
<feature type="region of interest" description="Disordered" evidence="8">
    <location>
        <begin position="444"/>
        <end position="484"/>
    </location>
</feature>
<evidence type="ECO:0000256" key="7">
    <source>
        <dbReference type="ARBA" id="ARBA00023136"/>
    </source>
</evidence>
<dbReference type="PANTHER" id="PTHR42810">
    <property type="entry name" value="PURINE PERMEASE C1399.01C-RELATED"/>
    <property type="match status" value="1"/>
</dbReference>
<sequence>MTRAPSADPERVHPVDQRLPVGRLFAFGLQHVLIMYAGSVTVPLVFGSAVGLERDTVAMLICASLLVAGIITVIQSLGLGKLAGARLPIVCGSTFVALTPMILIAQQYGLQAVYGSMLVGGLVGIALAWPFARIVRFFPPLVIGSVLTVVGISLIGVSGGLIMGNDPTAADHGDPLRIGLAAAVVVVALAFMCLGRGVWSQLAVLIALAAGTVVAIPLGMVGLGGVSSAAWAGFPTPFHFGAPEFPITAVVAMSIVMAVVLAETTASMLAVSEITGRRLSRGDIARGLAGDGLSGVLGGVFNASVDTVFNQNVGAVATTRVYSRYVTAVSGGILILFGAIPKVGAVIAAVPGPVVGGVGLILFSTIAVVGINTLRRAGLDDRINATIAATAVGIGLLPELAEGLFEHFPSTAQIVLGSGIALAAMVSFGLNLLFNHSPLGEFARRGTDDEPDRGHLSEPDSGTSVPAEDGSRVARSHNSRSAVR</sequence>
<feature type="transmembrane region" description="Helical" evidence="9">
    <location>
        <begin position="245"/>
        <end position="271"/>
    </location>
</feature>
<dbReference type="OrthoDB" id="9805749at2"/>
<evidence type="ECO:0000256" key="6">
    <source>
        <dbReference type="ARBA" id="ARBA00022989"/>
    </source>
</evidence>
<accession>A0A1G8GXE2</accession>
<feature type="transmembrane region" description="Helical" evidence="9">
    <location>
        <begin position="111"/>
        <end position="129"/>
    </location>
</feature>
<evidence type="ECO:0000256" key="4">
    <source>
        <dbReference type="ARBA" id="ARBA00022475"/>
    </source>
</evidence>
<dbReference type="EMBL" id="FNDN01000004">
    <property type="protein sequence ID" value="SDH99095.1"/>
    <property type="molecule type" value="Genomic_DNA"/>
</dbReference>
<protein>
    <submittedName>
        <fullName evidence="10">Nucleobase:cation symporter-2, NCS2 family</fullName>
    </submittedName>
</protein>
<feature type="transmembrane region" description="Helical" evidence="9">
    <location>
        <begin position="346"/>
        <end position="371"/>
    </location>
</feature>
<keyword evidence="3" id="KW-0813">Transport</keyword>
<keyword evidence="11" id="KW-1185">Reference proteome</keyword>
<feature type="transmembrane region" description="Helical" evidence="9">
    <location>
        <begin position="413"/>
        <end position="434"/>
    </location>
</feature>
<feature type="compositionally biased region" description="Basic residues" evidence="8">
    <location>
        <begin position="474"/>
        <end position="484"/>
    </location>
</feature>
<comment type="similarity">
    <text evidence="2">Belongs to the nucleobase:cation symporter-2 (NCS2) (TC 2.A.40) family.</text>
</comment>
<evidence type="ECO:0000256" key="3">
    <source>
        <dbReference type="ARBA" id="ARBA00022448"/>
    </source>
</evidence>
<name>A0A1G8GXE2_9NOCA</name>
<dbReference type="GO" id="GO:0005886">
    <property type="term" value="C:plasma membrane"/>
    <property type="evidence" value="ECO:0007669"/>
    <property type="project" value="UniProtKB-SubCell"/>
</dbReference>
<dbReference type="NCBIfam" id="TIGR00801">
    <property type="entry name" value="ncs2"/>
    <property type="match status" value="1"/>
</dbReference>
<evidence type="ECO:0000313" key="11">
    <source>
        <dbReference type="Proteomes" id="UP000183263"/>
    </source>
</evidence>
<dbReference type="Pfam" id="PF00860">
    <property type="entry name" value="Xan_ur_permease"/>
    <property type="match status" value="1"/>
</dbReference>
<dbReference type="AlphaFoldDB" id="A0A1G8GXE2"/>
<comment type="subcellular location">
    <subcellularLocation>
        <location evidence="1">Cell membrane</location>
        <topology evidence="1">Multi-pass membrane protein</topology>
    </subcellularLocation>
</comment>
<keyword evidence="7 9" id="KW-0472">Membrane</keyword>
<dbReference type="PROSITE" id="PS01116">
    <property type="entry name" value="XANTH_URACIL_PERMASE"/>
    <property type="match status" value="1"/>
</dbReference>
<evidence type="ECO:0000256" key="2">
    <source>
        <dbReference type="ARBA" id="ARBA00008821"/>
    </source>
</evidence>
<feature type="transmembrane region" description="Helical" evidence="9">
    <location>
        <begin position="176"/>
        <end position="195"/>
    </location>
</feature>
<reference evidence="10 11" key="1">
    <citation type="submission" date="2016-10" db="EMBL/GenBank/DDBJ databases">
        <authorList>
            <person name="de Groot N.N."/>
        </authorList>
    </citation>
    <scope>NUCLEOTIDE SEQUENCE [LARGE SCALE GENOMIC DNA]</scope>
    <source>
        <strain evidence="10 11">DSM 44892</strain>
    </source>
</reference>
<feature type="transmembrane region" description="Helical" evidence="9">
    <location>
        <begin position="321"/>
        <end position="340"/>
    </location>
</feature>
<keyword evidence="6 9" id="KW-1133">Transmembrane helix</keyword>
<keyword evidence="5 9" id="KW-0812">Transmembrane</keyword>
<dbReference type="GO" id="GO:0042907">
    <property type="term" value="F:xanthine transmembrane transporter activity"/>
    <property type="evidence" value="ECO:0007669"/>
    <property type="project" value="TreeGrafter"/>
</dbReference>
<dbReference type="RefSeq" id="WP_072737255.1">
    <property type="nucleotide sequence ID" value="NZ_CP048813.1"/>
</dbReference>
<feature type="compositionally biased region" description="Basic and acidic residues" evidence="8">
    <location>
        <begin position="444"/>
        <end position="458"/>
    </location>
</feature>